<dbReference type="GO" id="GO:0022857">
    <property type="term" value="F:transmembrane transporter activity"/>
    <property type="evidence" value="ECO:0007669"/>
    <property type="project" value="TreeGrafter"/>
</dbReference>
<evidence type="ECO:0000259" key="8">
    <source>
        <dbReference type="Pfam" id="PF02687"/>
    </source>
</evidence>
<comment type="subcellular location">
    <subcellularLocation>
        <location evidence="1">Cell membrane</location>
        <topology evidence="1">Multi-pass membrane protein</topology>
    </subcellularLocation>
</comment>
<feature type="domain" description="ABC3 transporter permease C-terminal" evidence="8">
    <location>
        <begin position="285"/>
        <end position="396"/>
    </location>
</feature>
<keyword evidence="5 7" id="KW-0472">Membrane</keyword>
<dbReference type="AlphaFoldDB" id="A0A0G1FFX7"/>
<keyword evidence="4 7" id="KW-1133">Transmembrane helix</keyword>
<evidence type="ECO:0000256" key="4">
    <source>
        <dbReference type="ARBA" id="ARBA00022989"/>
    </source>
</evidence>
<dbReference type="InterPro" id="IPR050250">
    <property type="entry name" value="Macrolide_Exporter_MacB"/>
</dbReference>
<organism evidence="10 11">
    <name type="scientific">Candidatus Collierbacteria bacterium GW2011_GWC2_43_12</name>
    <dbReference type="NCBI Taxonomy" id="1618390"/>
    <lineage>
        <taxon>Bacteria</taxon>
        <taxon>Candidatus Collieribacteriota</taxon>
    </lineage>
</organism>
<keyword evidence="3 7" id="KW-0812">Transmembrane</keyword>
<dbReference type="GO" id="GO:0005524">
    <property type="term" value="F:ATP binding"/>
    <property type="evidence" value="ECO:0007669"/>
    <property type="project" value="UniProtKB-KW"/>
</dbReference>
<evidence type="ECO:0000256" key="6">
    <source>
        <dbReference type="ARBA" id="ARBA00038076"/>
    </source>
</evidence>
<dbReference type="PANTHER" id="PTHR30572:SF4">
    <property type="entry name" value="ABC TRANSPORTER PERMEASE YTRF"/>
    <property type="match status" value="1"/>
</dbReference>
<evidence type="ECO:0000256" key="5">
    <source>
        <dbReference type="ARBA" id="ARBA00023136"/>
    </source>
</evidence>
<dbReference type="EMBL" id="LCFK01000015">
    <property type="protein sequence ID" value="KKS94041.1"/>
    <property type="molecule type" value="Genomic_DNA"/>
</dbReference>
<dbReference type="GO" id="GO:0005886">
    <property type="term" value="C:plasma membrane"/>
    <property type="evidence" value="ECO:0007669"/>
    <property type="project" value="UniProtKB-SubCell"/>
</dbReference>
<reference evidence="10 11" key="1">
    <citation type="journal article" date="2015" name="Nature">
        <title>rRNA introns, odd ribosomes, and small enigmatic genomes across a large radiation of phyla.</title>
        <authorList>
            <person name="Brown C.T."/>
            <person name="Hug L.A."/>
            <person name="Thomas B.C."/>
            <person name="Sharon I."/>
            <person name="Castelle C.J."/>
            <person name="Singh A."/>
            <person name="Wilkins M.J."/>
            <person name="Williams K.H."/>
            <person name="Banfield J.F."/>
        </authorList>
    </citation>
    <scope>NUCLEOTIDE SEQUENCE [LARGE SCALE GENOMIC DNA]</scope>
</reference>
<name>A0A0G1FFX7_9BACT</name>
<dbReference type="Pfam" id="PF02687">
    <property type="entry name" value="FtsX"/>
    <property type="match status" value="1"/>
</dbReference>
<proteinExistence type="inferred from homology"/>
<evidence type="ECO:0000313" key="11">
    <source>
        <dbReference type="Proteomes" id="UP000033980"/>
    </source>
</evidence>
<dbReference type="InterPro" id="IPR003838">
    <property type="entry name" value="ABC3_permease_C"/>
</dbReference>
<evidence type="ECO:0000256" key="3">
    <source>
        <dbReference type="ARBA" id="ARBA00022692"/>
    </source>
</evidence>
<comment type="caution">
    <text evidence="10">The sequence shown here is derived from an EMBL/GenBank/DDBJ whole genome shotgun (WGS) entry which is preliminary data.</text>
</comment>
<dbReference type="Pfam" id="PF12704">
    <property type="entry name" value="MacB_PCD"/>
    <property type="match status" value="1"/>
</dbReference>
<keyword evidence="2" id="KW-1003">Cell membrane</keyword>
<gene>
    <name evidence="10" type="ORF">UV68_C0015G0007</name>
</gene>
<evidence type="ECO:0000256" key="2">
    <source>
        <dbReference type="ARBA" id="ARBA00022475"/>
    </source>
</evidence>
<dbReference type="InterPro" id="IPR025857">
    <property type="entry name" value="MacB_PCD"/>
</dbReference>
<feature type="domain" description="MacB-like periplasmic core" evidence="9">
    <location>
        <begin position="25"/>
        <end position="249"/>
    </location>
</feature>
<evidence type="ECO:0000259" key="9">
    <source>
        <dbReference type="Pfam" id="PF12704"/>
    </source>
</evidence>
<feature type="transmembrane region" description="Helical" evidence="7">
    <location>
        <begin position="275"/>
        <end position="306"/>
    </location>
</feature>
<accession>A0A0G1FFX7</accession>
<sequence>MKILSGTQQLFKSAFADFRRDKVRTALTSLGIMIGVLSVVLLIALGLGLKNYIEGQFESLGANLLMVLPGSGFTGEGGGGFGGQGIVGGAQFDEKDVRDLSRLSGIKYLTPVVFKSSLVQANGEEKAGYVMGANEDFFGLMSYKILSGDLWGKTEVGNRSKVAVLGYNLADDLFDKPADGLGKTLRVSGIRLKVVGVIKKTGDNEQDRSVVIPYTTTFGSLNPSKTFFSIYLGVESKDEVEAVSSAAEKILLRRYDEDEFAMTELSEILSTVNSIFGIINVVLMAIGSISLIVGGIGIMNIMYATVTERTREVGIRRAIGATKRDILLQFMTESVLLSFLGGAVGLLLAAGIVLLVRIWFPVALNLTAVLVAFGVSSAIGIFFGVFPAKKAADLSPIEAIRYE</sequence>
<keyword evidence="10" id="KW-0067">ATP-binding</keyword>
<evidence type="ECO:0000256" key="1">
    <source>
        <dbReference type="ARBA" id="ARBA00004651"/>
    </source>
</evidence>
<feature type="transmembrane region" description="Helical" evidence="7">
    <location>
        <begin position="366"/>
        <end position="386"/>
    </location>
</feature>
<protein>
    <submittedName>
        <fullName evidence="10">Macrolide export ATP-binding/permease protein MacB</fullName>
    </submittedName>
</protein>
<dbReference type="Proteomes" id="UP000033980">
    <property type="component" value="Unassembled WGS sequence"/>
</dbReference>
<comment type="similarity">
    <text evidence="6">Belongs to the ABC-4 integral membrane protein family.</text>
</comment>
<dbReference type="PANTHER" id="PTHR30572">
    <property type="entry name" value="MEMBRANE COMPONENT OF TRANSPORTER-RELATED"/>
    <property type="match status" value="1"/>
</dbReference>
<feature type="transmembrane region" description="Helical" evidence="7">
    <location>
        <begin position="27"/>
        <end position="49"/>
    </location>
</feature>
<keyword evidence="10" id="KW-0547">Nucleotide-binding</keyword>
<feature type="transmembrane region" description="Helical" evidence="7">
    <location>
        <begin position="327"/>
        <end position="360"/>
    </location>
</feature>
<evidence type="ECO:0000256" key="7">
    <source>
        <dbReference type="SAM" id="Phobius"/>
    </source>
</evidence>
<evidence type="ECO:0000313" key="10">
    <source>
        <dbReference type="EMBL" id="KKS94041.1"/>
    </source>
</evidence>